<reference evidence="1 2" key="1">
    <citation type="submission" date="2017-10" db="EMBL/GenBank/DDBJ databases">
        <title>Extensive intraspecific genome diversity in a model arbuscular mycorrhizal fungus.</title>
        <authorList>
            <person name="Chen E.C.H."/>
            <person name="Morin E."/>
            <person name="Baudet D."/>
            <person name="Noel J."/>
            <person name="Ndikumana S."/>
            <person name="Charron P."/>
            <person name="St-Onge C."/>
            <person name="Giorgi J."/>
            <person name="Grigoriev I.V."/>
            <person name="Roux C."/>
            <person name="Martin F.M."/>
            <person name="Corradi N."/>
        </authorList>
    </citation>
    <scope>NUCLEOTIDE SEQUENCE [LARGE SCALE GENOMIC DNA]</scope>
    <source>
        <strain evidence="1 2">A1</strain>
    </source>
</reference>
<gene>
    <name evidence="1" type="ORF">RhiirA1_484574</name>
</gene>
<protein>
    <recommendedName>
        <fullName evidence="3">Methyl-accepting chemotaxis protein</fullName>
    </recommendedName>
</protein>
<dbReference type="Proteomes" id="UP000232688">
    <property type="component" value="Unassembled WGS sequence"/>
</dbReference>
<feature type="non-terminal residue" evidence="1">
    <location>
        <position position="1"/>
    </location>
</feature>
<name>A0A2N0QJ61_9GLOM</name>
<comment type="caution">
    <text evidence="1">The sequence shown here is derived from an EMBL/GenBank/DDBJ whole genome shotgun (WGS) entry which is preliminary data.</text>
</comment>
<dbReference type="AlphaFoldDB" id="A0A2N0QJ61"/>
<evidence type="ECO:0000313" key="2">
    <source>
        <dbReference type="Proteomes" id="UP000232688"/>
    </source>
</evidence>
<sequence>QSVEQIATLIGVSSQVTGQVIESIHQIQTLVQDGLVQNEKSLDSFENISKTVDSTISEFESVGIQIEELSNIVEKIGESSESLETAASQLEQTIETF</sequence>
<reference evidence="1 2" key="2">
    <citation type="submission" date="2017-10" db="EMBL/GenBank/DDBJ databases">
        <title>Genome analyses suggest a sexual origin of heterokaryosis in a supposedly ancient asexual fungus.</title>
        <authorList>
            <person name="Corradi N."/>
            <person name="Sedzielewska K."/>
            <person name="Noel J."/>
            <person name="Charron P."/>
            <person name="Farinelli L."/>
            <person name="Marton T."/>
            <person name="Kruger M."/>
            <person name="Pelin A."/>
            <person name="Brachmann A."/>
            <person name="Corradi N."/>
        </authorList>
    </citation>
    <scope>NUCLEOTIDE SEQUENCE [LARGE SCALE GENOMIC DNA]</scope>
    <source>
        <strain evidence="1 2">A1</strain>
    </source>
</reference>
<dbReference type="SUPFAM" id="SSF58104">
    <property type="entry name" value="Methyl-accepting chemotaxis protein (MCP) signaling domain"/>
    <property type="match status" value="1"/>
</dbReference>
<dbReference type="Gene3D" id="1.10.287.950">
    <property type="entry name" value="Methyl-accepting chemotaxis protein"/>
    <property type="match status" value="1"/>
</dbReference>
<dbReference type="VEuPathDB" id="FungiDB:RhiirA1_484574"/>
<evidence type="ECO:0000313" key="1">
    <source>
        <dbReference type="EMBL" id="PKC51091.1"/>
    </source>
</evidence>
<dbReference type="EMBL" id="LLXH01008365">
    <property type="protein sequence ID" value="PKC51091.1"/>
    <property type="molecule type" value="Genomic_DNA"/>
</dbReference>
<organism evidence="1 2">
    <name type="scientific">Rhizophagus irregularis</name>
    <dbReference type="NCBI Taxonomy" id="588596"/>
    <lineage>
        <taxon>Eukaryota</taxon>
        <taxon>Fungi</taxon>
        <taxon>Fungi incertae sedis</taxon>
        <taxon>Mucoromycota</taxon>
        <taxon>Glomeromycotina</taxon>
        <taxon>Glomeromycetes</taxon>
        <taxon>Glomerales</taxon>
        <taxon>Glomeraceae</taxon>
        <taxon>Rhizophagus</taxon>
    </lineage>
</organism>
<evidence type="ECO:0008006" key="3">
    <source>
        <dbReference type="Google" id="ProtNLM"/>
    </source>
</evidence>
<proteinExistence type="predicted"/>
<accession>A0A2N0QJ61</accession>